<keyword evidence="2" id="KW-0547">Nucleotide-binding</keyword>
<evidence type="ECO:0000259" key="1">
    <source>
        <dbReference type="Pfam" id="PF13581"/>
    </source>
</evidence>
<dbReference type="Proteomes" id="UP001149719">
    <property type="component" value="Unassembled WGS sequence"/>
</dbReference>
<sequence length="327" mass="36214">MGLLHNFLQQENFDVLPVRSLDGFDSTKLSDINLICIDVGSRDGSVESVLEYLYSNCVNPSLSLLFISNSTDGLDLTKWLNDKCNLLVGSGSFLSIVVIQLADRNLLNSALLYHSPRFLSVIQSLGVSSLSVDREDNTSISNVPFSYSSLCLSSSDVSATFDLDSSEFEYEYFLDQYTLKTVDPLPILLNSLSVVSGLQKYSSQLFMILSELFSNALEHGVLELTSSVKDTPEGFAHYFSERESRLHDIVSGFVSIKMHVEYSNYGGVVTVTVEDSGKGYDPNLIVSEANEEGTPYNRGLYLVRQLSEKVIVSAKGNKTTCLFKWTE</sequence>
<proteinExistence type="predicted"/>
<dbReference type="InterPro" id="IPR036890">
    <property type="entry name" value="HATPase_C_sf"/>
</dbReference>
<dbReference type="EMBL" id="JAPUBN010000020">
    <property type="protein sequence ID" value="MCZ2723295.1"/>
    <property type="molecule type" value="Genomic_DNA"/>
</dbReference>
<dbReference type="RefSeq" id="WP_269127382.1">
    <property type="nucleotide sequence ID" value="NZ_JAPUBN010000020.1"/>
</dbReference>
<accession>A0ABT4JY16</accession>
<reference evidence="2" key="1">
    <citation type="submission" date="2022-12" db="EMBL/GenBank/DDBJ databases">
        <title>Marinomonas 15G1-11 sp. nov, isolated from marine algae.</title>
        <authorList>
            <person name="Butt M."/>
            <person name="Choi D.G."/>
            <person name="Kim J.M."/>
            <person name="Lee J.K."/>
            <person name="Baek J.H."/>
            <person name="Jeon C.O."/>
        </authorList>
    </citation>
    <scope>NUCLEOTIDE SEQUENCE</scope>
    <source>
        <strain evidence="2">15G1-11</strain>
    </source>
</reference>
<dbReference type="GO" id="GO:0005524">
    <property type="term" value="F:ATP binding"/>
    <property type="evidence" value="ECO:0007669"/>
    <property type="project" value="UniProtKB-KW"/>
</dbReference>
<dbReference type="InterPro" id="IPR003594">
    <property type="entry name" value="HATPase_dom"/>
</dbReference>
<dbReference type="Gene3D" id="3.30.565.10">
    <property type="entry name" value="Histidine kinase-like ATPase, C-terminal domain"/>
    <property type="match status" value="1"/>
</dbReference>
<keyword evidence="2" id="KW-0067">ATP-binding</keyword>
<gene>
    <name evidence="2" type="ORF">O1D97_17210</name>
</gene>
<dbReference type="Pfam" id="PF13581">
    <property type="entry name" value="HATPase_c_2"/>
    <property type="match status" value="1"/>
</dbReference>
<comment type="caution">
    <text evidence="2">The sequence shown here is derived from an EMBL/GenBank/DDBJ whole genome shotgun (WGS) entry which is preliminary data.</text>
</comment>
<protein>
    <submittedName>
        <fullName evidence="2">ATP-binding protein</fullName>
    </submittedName>
</protein>
<evidence type="ECO:0000313" key="2">
    <source>
        <dbReference type="EMBL" id="MCZ2723295.1"/>
    </source>
</evidence>
<evidence type="ECO:0000313" key="3">
    <source>
        <dbReference type="Proteomes" id="UP001149719"/>
    </source>
</evidence>
<name>A0ABT4JY16_9GAMM</name>
<keyword evidence="3" id="KW-1185">Reference proteome</keyword>
<organism evidence="2 3">
    <name type="scientific">Marinomonas phaeophyticola</name>
    <dbReference type="NCBI Taxonomy" id="3004091"/>
    <lineage>
        <taxon>Bacteria</taxon>
        <taxon>Pseudomonadati</taxon>
        <taxon>Pseudomonadota</taxon>
        <taxon>Gammaproteobacteria</taxon>
        <taxon>Oceanospirillales</taxon>
        <taxon>Oceanospirillaceae</taxon>
        <taxon>Marinomonas</taxon>
    </lineage>
</organism>
<dbReference type="CDD" id="cd16936">
    <property type="entry name" value="HATPase_RsbW-like"/>
    <property type="match status" value="1"/>
</dbReference>
<dbReference type="SUPFAM" id="SSF55874">
    <property type="entry name" value="ATPase domain of HSP90 chaperone/DNA topoisomerase II/histidine kinase"/>
    <property type="match status" value="1"/>
</dbReference>
<feature type="domain" description="Histidine kinase/HSP90-like ATPase" evidence="1">
    <location>
        <begin position="205"/>
        <end position="320"/>
    </location>
</feature>